<feature type="transmembrane region" description="Helical" evidence="1">
    <location>
        <begin position="318"/>
        <end position="336"/>
    </location>
</feature>
<name>A0A382FBN8_9ZZZZ</name>
<keyword evidence="1" id="KW-1133">Transmembrane helix</keyword>
<feature type="transmembrane region" description="Helical" evidence="1">
    <location>
        <begin position="161"/>
        <end position="182"/>
    </location>
</feature>
<dbReference type="InterPro" id="IPR050879">
    <property type="entry name" value="Acyltransferase_3"/>
</dbReference>
<dbReference type="GO" id="GO:0016020">
    <property type="term" value="C:membrane"/>
    <property type="evidence" value="ECO:0007669"/>
    <property type="project" value="TreeGrafter"/>
</dbReference>
<feature type="transmembrane region" description="Helical" evidence="1">
    <location>
        <begin position="7"/>
        <end position="25"/>
    </location>
</feature>
<protein>
    <recommendedName>
        <fullName evidence="2">Acyltransferase 3 domain-containing protein</fullName>
    </recommendedName>
</protein>
<keyword evidence="1" id="KW-0812">Transmembrane</keyword>
<dbReference type="AlphaFoldDB" id="A0A382FBN8"/>
<evidence type="ECO:0000259" key="2">
    <source>
        <dbReference type="Pfam" id="PF01757"/>
    </source>
</evidence>
<feature type="transmembrane region" description="Helical" evidence="1">
    <location>
        <begin position="250"/>
        <end position="269"/>
    </location>
</feature>
<dbReference type="GO" id="GO:0009103">
    <property type="term" value="P:lipopolysaccharide biosynthetic process"/>
    <property type="evidence" value="ECO:0007669"/>
    <property type="project" value="TreeGrafter"/>
</dbReference>
<feature type="transmembrane region" description="Helical" evidence="1">
    <location>
        <begin position="31"/>
        <end position="51"/>
    </location>
</feature>
<feature type="transmembrane region" description="Helical" evidence="1">
    <location>
        <begin position="348"/>
        <end position="371"/>
    </location>
</feature>
<dbReference type="PANTHER" id="PTHR23028:SF53">
    <property type="entry name" value="ACYL_TRANSF_3 DOMAIN-CONTAINING PROTEIN"/>
    <property type="match status" value="1"/>
</dbReference>
<feature type="transmembrane region" description="Helical" evidence="1">
    <location>
        <begin position="99"/>
        <end position="116"/>
    </location>
</feature>
<reference evidence="3" key="1">
    <citation type="submission" date="2018-05" db="EMBL/GenBank/DDBJ databases">
        <authorList>
            <person name="Lanie J.A."/>
            <person name="Ng W.-L."/>
            <person name="Kazmierczak K.M."/>
            <person name="Andrzejewski T.M."/>
            <person name="Davidsen T.M."/>
            <person name="Wayne K.J."/>
            <person name="Tettelin H."/>
            <person name="Glass J.I."/>
            <person name="Rusch D."/>
            <person name="Podicherti R."/>
            <person name="Tsui H.-C.T."/>
            <person name="Winkler M.E."/>
        </authorList>
    </citation>
    <scope>NUCLEOTIDE SEQUENCE</scope>
</reference>
<evidence type="ECO:0000313" key="3">
    <source>
        <dbReference type="EMBL" id="SVB60105.1"/>
    </source>
</evidence>
<organism evidence="3">
    <name type="scientific">marine metagenome</name>
    <dbReference type="NCBI Taxonomy" id="408172"/>
    <lineage>
        <taxon>unclassified sequences</taxon>
        <taxon>metagenomes</taxon>
        <taxon>ecological metagenomes</taxon>
    </lineage>
</organism>
<feature type="transmembrane region" description="Helical" evidence="1">
    <location>
        <begin position="72"/>
        <end position="93"/>
    </location>
</feature>
<feature type="domain" description="Acyltransferase 3" evidence="2">
    <location>
        <begin position="5"/>
        <end position="333"/>
    </location>
</feature>
<gene>
    <name evidence="3" type="ORF">METZ01_LOCUS212959</name>
</gene>
<sequence>MKYRAEIDGLRAIAVVPIILFHAGFEYFSGGFVGVDVFFVISGYLITTIILSEKEQGTFSLVNFYERRFRRILPALFMVMLVSLIFSLLWLMPSYMEDFSQSLMAVSTFSSNILFWHESGYWEISNELKPLLHTWSLAVEEQYYVLYPLFLMQIWHFRKDWILGSFIVIAAISLATAQWGAYNKPIPTFYLLPTRGWELAIGAGIAYYFLYRKQTVRTLLSHKSVNEALGLLGLLMISYAVYVFDKGTPFPSLYALVPTVGTGLIILFSSSQTMVGRLLSIKPLVAVGLISYGAYLWHWPLLVFARHLSLTEPSELTFAILALLSFPLAYLSWRYIEKPFRTKSIFSRKAIFTLSFIGSVLFITVGLAGHFSNGFEDFWLSRQSESVKATYLIISRAKENYGTDK</sequence>
<evidence type="ECO:0000256" key="1">
    <source>
        <dbReference type="SAM" id="Phobius"/>
    </source>
</evidence>
<dbReference type="EMBL" id="UINC01048947">
    <property type="protein sequence ID" value="SVB60105.1"/>
    <property type="molecule type" value="Genomic_DNA"/>
</dbReference>
<accession>A0A382FBN8</accession>
<keyword evidence="1" id="KW-0472">Membrane</keyword>
<feature type="transmembrane region" description="Helical" evidence="1">
    <location>
        <begin position="224"/>
        <end position="244"/>
    </location>
</feature>
<dbReference type="Pfam" id="PF01757">
    <property type="entry name" value="Acyl_transf_3"/>
    <property type="match status" value="1"/>
</dbReference>
<feature type="transmembrane region" description="Helical" evidence="1">
    <location>
        <begin position="194"/>
        <end position="212"/>
    </location>
</feature>
<dbReference type="PANTHER" id="PTHR23028">
    <property type="entry name" value="ACETYLTRANSFERASE"/>
    <property type="match status" value="1"/>
</dbReference>
<dbReference type="GO" id="GO:0016747">
    <property type="term" value="F:acyltransferase activity, transferring groups other than amino-acyl groups"/>
    <property type="evidence" value="ECO:0007669"/>
    <property type="project" value="InterPro"/>
</dbReference>
<dbReference type="InterPro" id="IPR002656">
    <property type="entry name" value="Acyl_transf_3_dom"/>
</dbReference>
<feature type="transmembrane region" description="Helical" evidence="1">
    <location>
        <begin position="281"/>
        <end position="298"/>
    </location>
</feature>
<proteinExistence type="predicted"/>